<dbReference type="PROSITE" id="PS51257">
    <property type="entry name" value="PROKAR_LIPOPROTEIN"/>
    <property type="match status" value="1"/>
</dbReference>
<dbReference type="InterPro" id="IPR038144">
    <property type="entry name" value="IPI"/>
</dbReference>
<comment type="caution">
    <text evidence="3">The sequence shown here is derived from an EMBL/GenBank/DDBJ whole genome shotgun (WGS) entry which is preliminary data.</text>
</comment>
<accession>A0A917ETY6</accession>
<proteinExistence type="predicted"/>
<feature type="region of interest" description="Disordered" evidence="1">
    <location>
        <begin position="26"/>
        <end position="49"/>
    </location>
</feature>
<organism evidence="3 4">
    <name type="scientific">Halobacillus andaensis</name>
    <dbReference type="NCBI Taxonomy" id="1176239"/>
    <lineage>
        <taxon>Bacteria</taxon>
        <taxon>Bacillati</taxon>
        <taxon>Bacillota</taxon>
        <taxon>Bacilli</taxon>
        <taxon>Bacillales</taxon>
        <taxon>Bacillaceae</taxon>
        <taxon>Halobacillus</taxon>
    </lineage>
</organism>
<dbReference type="EMBL" id="BMEL01000001">
    <property type="protein sequence ID" value="GGF15625.1"/>
    <property type="molecule type" value="Genomic_DNA"/>
</dbReference>
<dbReference type="Proteomes" id="UP000660110">
    <property type="component" value="Unassembled WGS sequence"/>
</dbReference>
<feature type="compositionally biased region" description="Acidic residues" evidence="1">
    <location>
        <begin position="182"/>
        <end position="193"/>
    </location>
</feature>
<feature type="region of interest" description="Disordered" evidence="1">
    <location>
        <begin position="172"/>
        <end position="194"/>
    </location>
</feature>
<name>A0A917ETY6_HALAA</name>
<dbReference type="Gene3D" id="2.60.40.2360">
    <property type="entry name" value="Intracellular proteinase inhibitor BsuPI"/>
    <property type="match status" value="1"/>
</dbReference>
<reference evidence="3" key="1">
    <citation type="journal article" date="2014" name="Int. J. Syst. Evol. Microbiol.">
        <title>Complete genome sequence of Corynebacterium casei LMG S-19264T (=DSM 44701T), isolated from a smear-ripened cheese.</title>
        <authorList>
            <consortium name="US DOE Joint Genome Institute (JGI-PGF)"/>
            <person name="Walter F."/>
            <person name="Albersmeier A."/>
            <person name="Kalinowski J."/>
            <person name="Ruckert C."/>
        </authorList>
    </citation>
    <scope>NUCLEOTIDE SEQUENCE</scope>
    <source>
        <strain evidence="3">CGMCC 1.12153</strain>
    </source>
</reference>
<evidence type="ECO:0000256" key="1">
    <source>
        <dbReference type="SAM" id="MobiDB-lite"/>
    </source>
</evidence>
<dbReference type="Pfam" id="PF12690">
    <property type="entry name" value="BsuPI"/>
    <property type="match status" value="1"/>
</dbReference>
<evidence type="ECO:0000313" key="4">
    <source>
        <dbReference type="Proteomes" id="UP000660110"/>
    </source>
</evidence>
<reference evidence="3" key="2">
    <citation type="submission" date="2020-09" db="EMBL/GenBank/DDBJ databases">
        <authorList>
            <person name="Sun Q."/>
            <person name="Zhou Y."/>
        </authorList>
    </citation>
    <scope>NUCLEOTIDE SEQUENCE</scope>
    <source>
        <strain evidence="3">CGMCC 1.12153</strain>
    </source>
</reference>
<gene>
    <name evidence="3" type="ORF">GCM10010954_12850</name>
</gene>
<dbReference type="InterPro" id="IPR020481">
    <property type="entry name" value="Intracell_prot_inh_BsuPI"/>
</dbReference>
<protein>
    <recommendedName>
        <fullName evidence="2">Intracellular proteinase inhibitor BsuPI domain-containing protein</fullName>
    </recommendedName>
</protein>
<dbReference type="RefSeq" id="WP_188376611.1">
    <property type="nucleotide sequence ID" value="NZ_BMEL01000001.1"/>
</dbReference>
<feature type="compositionally biased region" description="Acidic residues" evidence="1">
    <location>
        <begin position="36"/>
        <end position="48"/>
    </location>
</feature>
<keyword evidence="4" id="KW-1185">Reference proteome</keyword>
<feature type="domain" description="Intracellular proteinase inhibitor BsuPI" evidence="2">
    <location>
        <begin position="58"/>
        <end position="154"/>
    </location>
</feature>
<evidence type="ECO:0000313" key="3">
    <source>
        <dbReference type="EMBL" id="GGF15625.1"/>
    </source>
</evidence>
<dbReference type="AlphaFoldDB" id="A0A917ETY6"/>
<sequence length="307" mass="34127">MLTLKKWIPIVAGCLVVFLVGCSNDDANEEEKNNSEEESSESSEEPEPENIVSLIEQLTFDSNVESTEEGLDFNFHITNEADEPIILGFNSSQKYEIVLENADGEEVYKYSNEQAFSQQLTTEELDPGDKLEANETLEEELPAGEYDATMSFLVTSINDQPLETKPFEITDSVTVGSGESGQEADAEEEAEGEEQVREEIEAAANGEEIFRELTLTGENGQYNISGEAKVDGGEFFYSVDDGHNVYIEEETAQVDDPNAEWSPFELDITVNEEDLPENGALIMTMFDRDGEGQPINMNFVPLDNFES</sequence>
<evidence type="ECO:0000259" key="2">
    <source>
        <dbReference type="Pfam" id="PF12690"/>
    </source>
</evidence>